<protein>
    <submittedName>
        <fullName evidence="1">Uncharacterized protein</fullName>
    </submittedName>
</protein>
<sequence>MQMKQDLLNNLPFDVIVNHIIPFTYKPQPQKLLRDIRSYYPDYQMLENYYTFDCNDTILMRDILLFCNTINLSNINYDNFYSIMRRNFYFHSKTNSFISIYIHRHFDCTYMKFSRRIRFYWGLFTPRERTAFINRHIISVLQEN</sequence>
<reference evidence="1" key="1">
    <citation type="journal article" date="2020" name="Nature">
        <title>Giant virus diversity and host interactions through global metagenomics.</title>
        <authorList>
            <person name="Schulz F."/>
            <person name="Roux S."/>
            <person name="Paez-Espino D."/>
            <person name="Jungbluth S."/>
            <person name="Walsh D.A."/>
            <person name="Denef V.J."/>
            <person name="McMahon K.D."/>
            <person name="Konstantinidis K.T."/>
            <person name="Eloe-Fadrosh E.A."/>
            <person name="Kyrpides N.C."/>
            <person name="Woyke T."/>
        </authorList>
    </citation>
    <scope>NUCLEOTIDE SEQUENCE</scope>
    <source>
        <strain evidence="1">GVMAG-M-3300027708-5</strain>
    </source>
</reference>
<evidence type="ECO:0000313" key="1">
    <source>
        <dbReference type="EMBL" id="QHU05114.1"/>
    </source>
</evidence>
<proteinExistence type="predicted"/>
<accession>A0A6C0JN63</accession>
<dbReference type="EMBL" id="MN740407">
    <property type="protein sequence ID" value="QHU05114.1"/>
    <property type="molecule type" value="Genomic_DNA"/>
</dbReference>
<dbReference type="AlphaFoldDB" id="A0A6C0JN63"/>
<organism evidence="1">
    <name type="scientific">viral metagenome</name>
    <dbReference type="NCBI Taxonomy" id="1070528"/>
    <lineage>
        <taxon>unclassified sequences</taxon>
        <taxon>metagenomes</taxon>
        <taxon>organismal metagenomes</taxon>
    </lineage>
</organism>
<name>A0A6C0JN63_9ZZZZ</name>